<sequence length="167" mass="17178">MEAIKMSGSSFTQKALLFAVLCLPLGAAVAAPVSPFVAMAGTWSGGGVLSTSDGQQEQLRCRATYNVAGSGEQLRLNLRCASPSYNFDLASDVEYRGGAISGSWSEASRNASGTLSGRAAGDHVQAAARGDSFSASLSLTTRGGRQTVSIQPQGTNITSVSLALSRR</sequence>
<gene>
    <name evidence="2" type="ORF">V1286_002284</name>
</gene>
<organism evidence="2 3">
    <name type="scientific">Bradyrhizobium algeriense</name>
    <dbReference type="NCBI Taxonomy" id="634784"/>
    <lineage>
        <taxon>Bacteria</taxon>
        <taxon>Pseudomonadati</taxon>
        <taxon>Pseudomonadota</taxon>
        <taxon>Alphaproteobacteria</taxon>
        <taxon>Hyphomicrobiales</taxon>
        <taxon>Nitrobacteraceae</taxon>
        <taxon>Bradyrhizobium</taxon>
    </lineage>
</organism>
<dbReference type="RefSeq" id="WP_334479579.1">
    <property type="nucleotide sequence ID" value="NZ_JAZHRV010000001.1"/>
</dbReference>
<dbReference type="Proteomes" id="UP001364224">
    <property type="component" value="Unassembled WGS sequence"/>
</dbReference>
<evidence type="ECO:0008006" key="4">
    <source>
        <dbReference type="Google" id="ProtNLM"/>
    </source>
</evidence>
<accession>A0ABU8B899</accession>
<keyword evidence="1" id="KW-0732">Signal</keyword>
<comment type="caution">
    <text evidence="2">The sequence shown here is derived from an EMBL/GenBank/DDBJ whole genome shotgun (WGS) entry which is preliminary data.</text>
</comment>
<reference evidence="2 3" key="1">
    <citation type="submission" date="2024-02" db="EMBL/GenBank/DDBJ databases">
        <title>Adaptive strategies in a cosmopolitan and abundant soil bacterium.</title>
        <authorList>
            <person name="Carini P."/>
        </authorList>
    </citation>
    <scope>NUCLEOTIDE SEQUENCE [LARGE SCALE GENOMIC DNA]</scope>
    <source>
        <strain evidence="2 3">AZCC 1608</strain>
    </source>
</reference>
<feature type="chain" id="PRO_5047496121" description="DUF3617 family protein" evidence="1">
    <location>
        <begin position="31"/>
        <end position="167"/>
    </location>
</feature>
<evidence type="ECO:0000313" key="2">
    <source>
        <dbReference type="EMBL" id="MEH2554755.1"/>
    </source>
</evidence>
<protein>
    <recommendedName>
        <fullName evidence="4">DUF3617 family protein</fullName>
    </recommendedName>
</protein>
<keyword evidence="3" id="KW-1185">Reference proteome</keyword>
<evidence type="ECO:0000256" key="1">
    <source>
        <dbReference type="SAM" id="SignalP"/>
    </source>
</evidence>
<proteinExistence type="predicted"/>
<evidence type="ECO:0000313" key="3">
    <source>
        <dbReference type="Proteomes" id="UP001364224"/>
    </source>
</evidence>
<feature type="signal peptide" evidence="1">
    <location>
        <begin position="1"/>
        <end position="30"/>
    </location>
</feature>
<dbReference type="EMBL" id="JAZHRV010000001">
    <property type="protein sequence ID" value="MEH2554755.1"/>
    <property type="molecule type" value="Genomic_DNA"/>
</dbReference>
<name>A0ABU8B899_9BRAD</name>